<dbReference type="Pfam" id="PF20611">
    <property type="entry name" value="DUF6801"/>
    <property type="match status" value="1"/>
</dbReference>
<evidence type="ECO:0000259" key="4">
    <source>
        <dbReference type="Pfam" id="PF16403"/>
    </source>
</evidence>
<proteinExistence type="predicted"/>
<name>A0A420VF58_9BACI</name>
<evidence type="ECO:0000256" key="3">
    <source>
        <dbReference type="SAM" id="Phobius"/>
    </source>
</evidence>
<dbReference type="InterPro" id="IPR013783">
    <property type="entry name" value="Ig-like_fold"/>
</dbReference>
<dbReference type="AlphaFoldDB" id="A0A420VF58"/>
<dbReference type="InterPro" id="IPR046542">
    <property type="entry name" value="DUF6801"/>
</dbReference>
<feature type="compositionally biased region" description="Basic and acidic residues" evidence="2">
    <location>
        <begin position="472"/>
        <end position="486"/>
    </location>
</feature>
<dbReference type="PANTHER" id="PTHR15127">
    <property type="entry name" value="HEAVYWEIGHT, ISOFORM A"/>
    <property type="match status" value="1"/>
</dbReference>
<reference evidence="6 7" key="1">
    <citation type="submission" date="2013-12" db="EMBL/GenBank/DDBJ databases">
        <title>Genome and proteome characterization of Caldibacillus debilis GB1 derived from a cellulolytic aero-tolerant co-culture.</title>
        <authorList>
            <person name="Wushke S.T."/>
            <person name="Zhang X."/>
            <person name="Fristensky B."/>
            <person name="Wilkins J.A."/>
            <person name="Levin D.B."/>
            <person name="Sparling R."/>
        </authorList>
    </citation>
    <scope>NUCLEOTIDE SEQUENCE [LARGE SCALE GENOMIC DNA]</scope>
    <source>
        <strain evidence="6 7">GB1</strain>
    </source>
</reference>
<feature type="transmembrane region" description="Helical" evidence="3">
    <location>
        <begin position="589"/>
        <end position="607"/>
    </location>
</feature>
<organism evidence="6 7">
    <name type="scientific">Caldibacillus debilis GB1</name>
    <dbReference type="NCBI Taxonomy" id="1339248"/>
    <lineage>
        <taxon>Bacteria</taxon>
        <taxon>Bacillati</taxon>
        <taxon>Bacillota</taxon>
        <taxon>Bacilli</taxon>
        <taxon>Bacillales</taxon>
        <taxon>Bacillaceae</taxon>
        <taxon>Caldibacillus</taxon>
    </lineage>
</organism>
<feature type="domain" description="DUF6801" evidence="5">
    <location>
        <begin position="40"/>
        <end position="174"/>
    </location>
</feature>
<keyword evidence="3" id="KW-0812">Transmembrane</keyword>
<dbReference type="PANTHER" id="PTHR15127:SF32">
    <property type="entry name" value="HEAVYWEIGHT, ISOFORM A"/>
    <property type="match status" value="1"/>
</dbReference>
<comment type="caution">
    <text evidence="6">The sequence shown here is derived from an EMBL/GenBank/DDBJ whole genome shotgun (WGS) entry which is preliminary data.</text>
</comment>
<evidence type="ECO:0000256" key="2">
    <source>
        <dbReference type="SAM" id="MobiDB-lite"/>
    </source>
</evidence>
<evidence type="ECO:0000313" key="7">
    <source>
        <dbReference type="Proteomes" id="UP000286235"/>
    </source>
</evidence>
<dbReference type="RefSeq" id="WP_120668617.1">
    <property type="nucleotide sequence ID" value="NZ_AZRV01000023.1"/>
</dbReference>
<keyword evidence="1" id="KW-0727">SH2 domain</keyword>
<feature type="compositionally biased region" description="Gly residues" evidence="2">
    <location>
        <begin position="555"/>
        <end position="564"/>
    </location>
</feature>
<evidence type="ECO:0000313" key="6">
    <source>
        <dbReference type="EMBL" id="RKO62261.1"/>
    </source>
</evidence>
<dbReference type="Pfam" id="PF16403">
    <property type="entry name" value="Bact_surface_Ig-like"/>
    <property type="match status" value="2"/>
</dbReference>
<dbReference type="InterPro" id="IPR051846">
    <property type="entry name" value="SH2_domain_adapters"/>
</dbReference>
<gene>
    <name evidence="6" type="ORF">Cdeb_00997</name>
</gene>
<dbReference type="Gene3D" id="2.60.40.10">
    <property type="entry name" value="Immunoglobulins"/>
    <property type="match status" value="2"/>
</dbReference>
<dbReference type="EMBL" id="AZRV01000023">
    <property type="protein sequence ID" value="RKO62261.1"/>
    <property type="molecule type" value="Genomic_DNA"/>
</dbReference>
<dbReference type="FunFam" id="2.60.40.10:FF:002029">
    <property type="entry name" value="Predicted protein"/>
    <property type="match status" value="2"/>
</dbReference>
<feature type="region of interest" description="Disordered" evidence="2">
    <location>
        <begin position="522"/>
        <end position="585"/>
    </location>
</feature>
<feature type="domain" description="Pesticidal crystal protein Cry22Aa Ig-like" evidence="4">
    <location>
        <begin position="295"/>
        <end position="366"/>
    </location>
</feature>
<feature type="compositionally biased region" description="Low complexity" evidence="2">
    <location>
        <begin position="545"/>
        <end position="554"/>
    </location>
</feature>
<dbReference type="Proteomes" id="UP000286235">
    <property type="component" value="Unassembled WGS sequence"/>
</dbReference>
<feature type="domain" description="Pesticidal crystal protein Cry22Aa Ig-like" evidence="4">
    <location>
        <begin position="211"/>
        <end position="282"/>
    </location>
</feature>
<protein>
    <submittedName>
        <fullName evidence="6">Bacterial Ig-like domain (Group 3)</fullName>
    </submittedName>
</protein>
<feature type="region of interest" description="Disordered" evidence="2">
    <location>
        <begin position="472"/>
        <end position="494"/>
    </location>
</feature>
<feature type="compositionally biased region" description="Acidic residues" evidence="2">
    <location>
        <begin position="532"/>
        <end position="544"/>
    </location>
</feature>
<dbReference type="InterPro" id="IPR032179">
    <property type="entry name" value="Cry22Aa_Ig-like"/>
</dbReference>
<dbReference type="GO" id="GO:0001784">
    <property type="term" value="F:phosphotyrosine residue binding"/>
    <property type="evidence" value="ECO:0007669"/>
    <property type="project" value="TreeGrafter"/>
</dbReference>
<dbReference type="NCBIfam" id="TIGR01167">
    <property type="entry name" value="LPXTG_anchor"/>
    <property type="match status" value="1"/>
</dbReference>
<accession>A0A420VF58</accession>
<evidence type="ECO:0000256" key="1">
    <source>
        <dbReference type="ARBA" id="ARBA00022999"/>
    </source>
</evidence>
<keyword evidence="3" id="KW-1133">Transmembrane helix</keyword>
<evidence type="ECO:0000259" key="5">
    <source>
        <dbReference type="Pfam" id="PF20611"/>
    </source>
</evidence>
<keyword evidence="7" id="KW-1185">Reference proteome</keyword>
<keyword evidence="3" id="KW-0472">Membrane</keyword>
<sequence>MIRVRLKNALFVFLAFQLLFFYFPGKINVQAAKEESKVVNYTCDVLGALHVKMKVKITGTVPESVLPNSEFTLENSYTEVTFDDPSSLDLLYSTANPLRGQVTGFHLLLENAADLNGKTDVNVADPPLDIPETPIPDDADSVSFRVPETGGKNVSLKAGESGKVVIKAGQITTNLVTVLGAIPSVCTPDAEQDLTVNEIPIEAPDTTPPVITLNGDNPLYLNVGDEFVDPGATATDDVDGDLTEQIVVSGSVDTSKPGEYTLTYTVSDSAGNEATETRTVIVREVQEPDTTPPVITLKGDNPLYLNVGDEFVDPGATATDDVDGDLTEQIVVTGSVDTSKPGEYILTYTVSDSAGNTASVTRTVIVQEKEEEQPPAGGSWYYGEGAPDEDLGSTGDLYLDIASGDVYVKQENGWVLAFNMIGGDGSKIFTGTGAPAAELGKAGDYYLDTSAYDLYLKDESGWKLIGNLKGAKGDDGTSWHVGEGKPDSSLGRPGDFYIDAKTGDLYIKDSENGWVFLLSLKGSDEPGGGNPGDDEPQGGNDDEQNNGGPSNGNTGKNGSGGNDNGGADKGENQGGSGNPLPDTATKEPLLLSLGLLLTLLGGAGWLLRRRVFQ</sequence>